<reference evidence="4 5" key="1">
    <citation type="submission" date="2017-01" db="EMBL/GenBank/DDBJ databases">
        <authorList>
            <person name="Mah S.A."/>
            <person name="Swanson W.J."/>
            <person name="Moy G.W."/>
            <person name="Vacquier V.D."/>
        </authorList>
    </citation>
    <scope>NUCLEOTIDE SEQUENCE [LARGE SCALE GENOMIC DNA]</scope>
    <source>
        <strain evidence="4 5">CPCC 203464</strain>
    </source>
</reference>
<dbReference type="HAMAP" id="MF_00758">
    <property type="entry name" value="UPF0301"/>
    <property type="match status" value="1"/>
</dbReference>
<evidence type="ECO:0000313" key="5">
    <source>
        <dbReference type="Proteomes" id="UP000186218"/>
    </source>
</evidence>
<evidence type="ECO:0000256" key="3">
    <source>
        <dbReference type="SAM" id="MobiDB-lite"/>
    </source>
</evidence>
<dbReference type="RefSeq" id="WP_076479142.1">
    <property type="nucleotide sequence ID" value="NZ_FTNT01000005.1"/>
</dbReference>
<feature type="region of interest" description="Disordered" evidence="3">
    <location>
        <begin position="1"/>
        <end position="27"/>
    </location>
</feature>
<comment type="similarity">
    <text evidence="1 2">Belongs to the UPF0301 (AlgH) family.</text>
</comment>
<evidence type="ECO:0000313" key="4">
    <source>
        <dbReference type="EMBL" id="SIR99473.1"/>
    </source>
</evidence>
<dbReference type="PANTHER" id="PTHR30327">
    <property type="entry name" value="UNCHARACTERIZED PROTEIN YQGE"/>
    <property type="match status" value="1"/>
</dbReference>
<keyword evidence="5" id="KW-1185">Reference proteome</keyword>
<dbReference type="AlphaFoldDB" id="A0A1N7FGQ0"/>
<dbReference type="PANTHER" id="PTHR30327:SF1">
    <property type="entry name" value="UPF0301 PROTEIN YQGE"/>
    <property type="match status" value="1"/>
</dbReference>
<dbReference type="EMBL" id="FTNT01000005">
    <property type="protein sequence ID" value="SIR99473.1"/>
    <property type="molecule type" value="Genomic_DNA"/>
</dbReference>
<evidence type="ECO:0000256" key="1">
    <source>
        <dbReference type="ARBA" id="ARBA00009600"/>
    </source>
</evidence>
<dbReference type="SUPFAM" id="SSF143456">
    <property type="entry name" value="VC0467-like"/>
    <property type="match status" value="1"/>
</dbReference>
<gene>
    <name evidence="4" type="ORF">SAMN05445060_2052</name>
</gene>
<dbReference type="STRING" id="1344003.SAMN05445060_2052"/>
<sequence>MGADDESDPGGTEGPDRPRSDEDTVDPRRIRAGTALVSATDLSEPTFRRTVVYIIEHNDAGSLGVVINRMSQTAVHNLLPSWTDIAASPRAVFVGGPVKQDSALCMGVVRRGVDPDLVPGLRPVNGRVVLVDLDTDPDLLAGQVEGVRIFAGYSGWGIGQLEDELARDSWIVASAMPGDLLASPQTDVWSAVLRRQPWPLPLFATHPIDLERN</sequence>
<feature type="compositionally biased region" description="Basic and acidic residues" evidence="3">
    <location>
        <begin position="14"/>
        <end position="27"/>
    </location>
</feature>
<accession>A0A1N7FGQ0</accession>
<dbReference type="NCBIfam" id="NF001269">
    <property type="entry name" value="PRK00228.2-1"/>
    <property type="match status" value="1"/>
</dbReference>
<dbReference type="Gene3D" id="3.40.1740.10">
    <property type="entry name" value="VC0467-like"/>
    <property type="match status" value="1"/>
</dbReference>
<proteinExistence type="inferred from homology"/>
<name>A0A1N7FGQ0_9NOCA</name>
<dbReference type="Proteomes" id="UP000186218">
    <property type="component" value="Unassembled WGS sequence"/>
</dbReference>
<dbReference type="InterPro" id="IPR003774">
    <property type="entry name" value="AlgH-like"/>
</dbReference>
<dbReference type="OrthoDB" id="9807486at2"/>
<organism evidence="4 5">
    <name type="scientific">Williamsia sterculiae</name>
    <dbReference type="NCBI Taxonomy" id="1344003"/>
    <lineage>
        <taxon>Bacteria</taxon>
        <taxon>Bacillati</taxon>
        <taxon>Actinomycetota</taxon>
        <taxon>Actinomycetes</taxon>
        <taxon>Mycobacteriales</taxon>
        <taxon>Nocardiaceae</taxon>
        <taxon>Williamsia</taxon>
    </lineage>
</organism>
<dbReference type="GO" id="GO:0005829">
    <property type="term" value="C:cytosol"/>
    <property type="evidence" value="ECO:0007669"/>
    <property type="project" value="TreeGrafter"/>
</dbReference>
<protein>
    <recommendedName>
        <fullName evidence="2">UPF0301 protein SAMN05445060_2052</fullName>
    </recommendedName>
</protein>
<evidence type="ECO:0000256" key="2">
    <source>
        <dbReference type="HAMAP-Rule" id="MF_00758"/>
    </source>
</evidence>
<dbReference type="Pfam" id="PF02622">
    <property type="entry name" value="DUF179"/>
    <property type="match status" value="1"/>
</dbReference>
<dbReference type="NCBIfam" id="NF001272">
    <property type="entry name" value="PRK00228.2-4"/>
    <property type="match status" value="1"/>
</dbReference>